<evidence type="ECO:0000256" key="5">
    <source>
        <dbReference type="PROSITE-ProRule" id="PRU01091"/>
    </source>
</evidence>
<dbReference type="Gene3D" id="1.25.40.10">
    <property type="entry name" value="Tetratricopeptide repeat domain"/>
    <property type="match status" value="4"/>
</dbReference>
<feature type="domain" description="OmpR/PhoB-type" evidence="6">
    <location>
        <begin position="1"/>
        <end position="92"/>
    </location>
</feature>
<dbReference type="Pfam" id="PF13424">
    <property type="entry name" value="TPR_12"/>
    <property type="match status" value="1"/>
</dbReference>
<dbReference type="InterPro" id="IPR019734">
    <property type="entry name" value="TPR_rpt"/>
</dbReference>
<dbReference type="InterPro" id="IPR005158">
    <property type="entry name" value="BTAD"/>
</dbReference>
<dbReference type="CDD" id="cd15831">
    <property type="entry name" value="BTAD"/>
    <property type="match status" value="1"/>
</dbReference>
<organism evidence="7 8">
    <name type="scientific">Actinospica durhamensis</name>
    <dbReference type="NCBI Taxonomy" id="1508375"/>
    <lineage>
        <taxon>Bacteria</taxon>
        <taxon>Bacillati</taxon>
        <taxon>Actinomycetota</taxon>
        <taxon>Actinomycetes</taxon>
        <taxon>Catenulisporales</taxon>
        <taxon>Actinospicaceae</taxon>
        <taxon>Actinospica</taxon>
    </lineage>
</organism>
<dbReference type="SMART" id="SM01043">
    <property type="entry name" value="BTAD"/>
    <property type="match status" value="1"/>
</dbReference>
<evidence type="ECO:0000313" key="7">
    <source>
        <dbReference type="EMBL" id="MBR7836814.1"/>
    </source>
</evidence>
<dbReference type="SUPFAM" id="SSF48452">
    <property type="entry name" value="TPR-like"/>
    <property type="match status" value="3"/>
</dbReference>
<dbReference type="SMART" id="SM00028">
    <property type="entry name" value="TPR"/>
    <property type="match status" value="7"/>
</dbReference>
<dbReference type="PRINTS" id="PR00364">
    <property type="entry name" value="DISEASERSIST"/>
</dbReference>
<proteinExistence type="inferred from homology"/>
<evidence type="ECO:0000313" key="8">
    <source>
        <dbReference type="Proteomes" id="UP000675781"/>
    </source>
</evidence>
<dbReference type="InterPro" id="IPR016032">
    <property type="entry name" value="Sig_transdc_resp-reg_C-effctor"/>
</dbReference>
<sequence>MRFNLLGPVTVDVDGDEIVLPAGIPRAVLVVLLLSANRVVSAEQLAEALWGEQRPAAAGAGLRNHVVRLRRQLGAQAAARLHTVAPGYRIEISPGELDEDVFLEGCRAGREQVGTGDFTAAHQSLTAALRLWRGDPLADAPPHLEVAARIHQLQEARLAAWQDRIEADLHLGRDQELVSELRGLIQVHPLREALHGQLMLALYRAGRQAEALDAYQDLRRLLVDELGVEPSAPLELLNRRILSADAELEAPVRDVEPTRSADASSGFAHGTVAQPVRTLPPDTRVFTGRTRECEALLALARDASQCPGTVVISAIDGMAGIGKSALAIHAAHRMSADFPDGQLFIDLHGHTAGLEPMTAGEALDRLLRALRVSPQLIPKGLEGRAELYRDRLAGTKTLIVLDNAFATAQVRPLLPGTPGCLVVVTSRRRLTGLDDAHSLAVDVLSETEAITLLRAVAGPGRLPDDDPALAELVGLCGNLPLAVRIIAAQLRHHRALSVADLVRRLREEPGGLDRFRDEDRDLAAVFDLSYTALPAAAQCMFRFLGQVPGSDFDGHTAAALAGVEPRTAERLLESLLDHNLLIQHLPGRYRFHDLIRVYARELMADARAEEREVVLDRLWDYYQHAAQAAGSHFIRQTRPGAAPVPVTPTATPILSDRNSALEWMRAEQANLLAVAAFVSAHAHPARVVALAAALAATLRQQGFQRETAVLHETAVAAAHGLGDGAGEAGALWELGQVHDLAGEYEKVAGCHERALALYRSLGNRLGMANAFHALGKVRSMTSDYPTAAGLLQQALTVFQGLGSRRDEADTLLEMAWVSCNAGDFTAADSLAKRALALFEELGDRFGQGDALRLLGLLHSHTGGDSDGIELSRQALAIFVELGERRREALVLGALGQLHAEAGDHAAAIEMLQRALVAFRDMGGRVGLAGSLYTLGRVYRATGDFVEAADLLERARVIYQSVGSPHLESNVLKELGEVWHAVGDHAAATDLLNRALTLYRVVGDLQGESEGLLALGALTADTAGPREAIAVYRRSVDAAVEHGSPIDQARAHEGIARCAARTGDLETALADLRQAVDIYQSCGAVEADAAMAFLAALEDELRLGGVRQPPAGAVG</sequence>
<gene>
    <name evidence="7" type="ORF">KDL01_26270</name>
</gene>
<dbReference type="Pfam" id="PF00486">
    <property type="entry name" value="Trans_reg_C"/>
    <property type="match status" value="1"/>
</dbReference>
<dbReference type="GO" id="GO:0006355">
    <property type="term" value="P:regulation of DNA-templated transcription"/>
    <property type="evidence" value="ECO:0007669"/>
    <property type="project" value="InterPro"/>
</dbReference>
<feature type="DNA-binding region" description="OmpR/PhoB-type" evidence="5">
    <location>
        <begin position="1"/>
        <end position="92"/>
    </location>
</feature>
<dbReference type="InterPro" id="IPR011990">
    <property type="entry name" value="TPR-like_helical_dom_sf"/>
</dbReference>
<dbReference type="PANTHER" id="PTHR35807">
    <property type="entry name" value="TRANSCRIPTIONAL REGULATOR REDD-RELATED"/>
    <property type="match status" value="1"/>
</dbReference>
<dbReference type="SUPFAM" id="SSF52540">
    <property type="entry name" value="P-loop containing nucleoside triphosphate hydrolases"/>
    <property type="match status" value="1"/>
</dbReference>
<dbReference type="InterPro" id="IPR036388">
    <property type="entry name" value="WH-like_DNA-bd_sf"/>
</dbReference>
<dbReference type="SUPFAM" id="SSF46894">
    <property type="entry name" value="C-terminal effector domain of the bipartite response regulators"/>
    <property type="match status" value="1"/>
</dbReference>
<evidence type="ECO:0000256" key="2">
    <source>
        <dbReference type="ARBA" id="ARBA00023015"/>
    </source>
</evidence>
<evidence type="ECO:0000259" key="6">
    <source>
        <dbReference type="PROSITE" id="PS51755"/>
    </source>
</evidence>
<dbReference type="Pfam" id="PF03704">
    <property type="entry name" value="BTAD"/>
    <property type="match status" value="1"/>
</dbReference>
<dbReference type="InterPro" id="IPR027417">
    <property type="entry name" value="P-loop_NTPase"/>
</dbReference>
<evidence type="ECO:0000256" key="4">
    <source>
        <dbReference type="ARBA" id="ARBA00023163"/>
    </source>
</evidence>
<keyword evidence="8" id="KW-1185">Reference proteome</keyword>
<dbReference type="GO" id="GO:0000160">
    <property type="term" value="P:phosphorelay signal transduction system"/>
    <property type="evidence" value="ECO:0007669"/>
    <property type="project" value="InterPro"/>
</dbReference>
<keyword evidence="3 5" id="KW-0238">DNA-binding</keyword>
<reference evidence="7" key="1">
    <citation type="submission" date="2021-04" db="EMBL/GenBank/DDBJ databases">
        <title>Genome based classification of Actinospica acidithermotolerans sp. nov., an actinobacterium isolated from an Indonesian hot spring.</title>
        <authorList>
            <person name="Kusuma A.B."/>
            <person name="Putra K.E."/>
            <person name="Nafisah S."/>
            <person name="Loh J."/>
            <person name="Nouioui I."/>
            <person name="Goodfellow M."/>
        </authorList>
    </citation>
    <scope>NUCLEOTIDE SEQUENCE</scope>
    <source>
        <strain evidence="7">CSCA 57</strain>
    </source>
</reference>
<evidence type="ECO:0000256" key="1">
    <source>
        <dbReference type="ARBA" id="ARBA00005820"/>
    </source>
</evidence>
<dbReference type="Proteomes" id="UP000675781">
    <property type="component" value="Unassembled WGS sequence"/>
</dbReference>
<evidence type="ECO:0000256" key="3">
    <source>
        <dbReference type="ARBA" id="ARBA00023125"/>
    </source>
</evidence>
<dbReference type="AlphaFoldDB" id="A0A941EXH8"/>
<dbReference type="PROSITE" id="PS51755">
    <property type="entry name" value="OMPR_PHOB"/>
    <property type="match status" value="1"/>
</dbReference>
<comment type="similarity">
    <text evidence="1">Belongs to the AfsR/DnrI/RedD regulatory family.</text>
</comment>
<dbReference type="InterPro" id="IPR001867">
    <property type="entry name" value="OmpR/PhoB-type_DNA-bd"/>
</dbReference>
<dbReference type="GO" id="GO:0043531">
    <property type="term" value="F:ADP binding"/>
    <property type="evidence" value="ECO:0007669"/>
    <property type="project" value="InterPro"/>
</dbReference>
<dbReference type="Gene3D" id="3.40.50.300">
    <property type="entry name" value="P-loop containing nucleotide triphosphate hydrolases"/>
    <property type="match status" value="1"/>
</dbReference>
<dbReference type="Gene3D" id="1.10.10.10">
    <property type="entry name" value="Winged helix-like DNA-binding domain superfamily/Winged helix DNA-binding domain"/>
    <property type="match status" value="1"/>
</dbReference>
<keyword evidence="4" id="KW-0804">Transcription</keyword>
<dbReference type="InterPro" id="IPR051677">
    <property type="entry name" value="AfsR-DnrI-RedD_regulator"/>
</dbReference>
<name>A0A941EXH8_9ACTN</name>
<protein>
    <submittedName>
        <fullName evidence="7">Tetratricopeptide repeat protein</fullName>
    </submittedName>
</protein>
<dbReference type="EMBL" id="JAGSOG010000163">
    <property type="protein sequence ID" value="MBR7836814.1"/>
    <property type="molecule type" value="Genomic_DNA"/>
</dbReference>
<dbReference type="CDD" id="cd00383">
    <property type="entry name" value="trans_reg_C"/>
    <property type="match status" value="1"/>
</dbReference>
<dbReference type="SMART" id="SM00862">
    <property type="entry name" value="Trans_reg_C"/>
    <property type="match status" value="1"/>
</dbReference>
<dbReference type="PANTHER" id="PTHR35807:SF1">
    <property type="entry name" value="TRANSCRIPTIONAL REGULATOR REDD"/>
    <property type="match status" value="1"/>
</dbReference>
<keyword evidence="2" id="KW-0805">Transcription regulation</keyword>
<accession>A0A941EXH8</accession>
<dbReference type="GO" id="GO:0003677">
    <property type="term" value="F:DNA binding"/>
    <property type="evidence" value="ECO:0007669"/>
    <property type="project" value="UniProtKB-UniRule"/>
</dbReference>
<dbReference type="RefSeq" id="WP_212531287.1">
    <property type="nucleotide sequence ID" value="NZ_JAGSOG010000163.1"/>
</dbReference>
<comment type="caution">
    <text evidence="7">The sequence shown here is derived from an EMBL/GenBank/DDBJ whole genome shotgun (WGS) entry which is preliminary data.</text>
</comment>